<evidence type="ECO:0000256" key="2">
    <source>
        <dbReference type="ARBA" id="ARBA00007991"/>
    </source>
</evidence>
<dbReference type="InterPro" id="IPR001494">
    <property type="entry name" value="Importin-beta_N"/>
</dbReference>
<evidence type="ECO:0000259" key="5">
    <source>
        <dbReference type="PROSITE" id="PS50166"/>
    </source>
</evidence>
<sequence>MVNESSNLNELNLVQVLEQASDARHIGSESQKLAEHQLKLWETEKGFHFLLQSIYLDLSISLNIRWLAIIQFKNGVEKYWRSTRVHAILKDEKASIRARLFDLIDENNSQLCIQNSQATARIARLDFPGDWPNLFEILEQLFENDSILRDNIKMYNLLLITNQVVKVMATARIGRCRPAMQSKTPLIFSSIVRTYIKAFNEWTSATSVDEDSLSQIQVSYLALKVLRRLTIEGYESPHRNEPTREFLQISIGHFETLLSHYDNYKSFDSFEKFVRCFGKLYFNLICTSPSNFILLPCSPQILIAFTKLLIDRAPDVYNENAEINGDFWEQIAIRGLLILKKLINFIHKKGAVTIRAKNDKAEVDAAIQRISVDFLNEQLVKKWVDLLMEWYIKLRLSELENWSLDPEEWMNEQLSTSYEYQIRPCAENFFQDLISTFPDLLVPYLLNKIQTEVRQLSNTMEDLLRKDAIFASFQLSATTISDSVDFDSLLVDVFLPEATSSHISPEHTKILKRRIALVINEWCTVKCSEESKQTCYKFFLQLLTSETDRVILLTSVQTLRTLVDDWNFKKHAFQPFLDDFVFVLLKRILPSVSLTETRLYVLNTLSDIIIQTKPLVTKTVLVEILQVIPELWELSIKEPGESILTNALLRLLRHLVDSLGKHSSATWQIALPITRVACDSTSAFYSLLYEDGFELWQSLLQNYSVEEQQLDTLFFDIIPFLDNAVQNQTEILPTLIEIVKSYTLILSAEQFMKLESFAHIIAYLSKYLLKLRDDSFDLFLTILDVITLVQNQNDVNSLTEFLSRSGTFTAIFDALFCEEPVSTFQAGQLLKVMARIAFLSPPTVLQILEEYQSLLPTIQQNAYASLEQRKTLYSDSPFNDLVARFLSTWIVSFKDFYEPKTKKIHILGLSSMLQTLVLPVLAEFPTIVAIWVELLEEINETAEGDCEKFHLKDADFGRELGDEYIPSCEQLRIGELSKTRDPAHNVSLKAHINQTLEVLQSGLGAQLGELLSSVDDALLESLKVYLSIPSQIHE</sequence>
<comment type="subcellular location">
    <subcellularLocation>
        <location evidence="1">Nucleus</location>
    </subcellularLocation>
</comment>
<dbReference type="Gene3D" id="1.25.10.10">
    <property type="entry name" value="Leucine-rich Repeat Variant"/>
    <property type="match status" value="1"/>
</dbReference>
<protein>
    <submittedName>
        <fullName evidence="6">LADA_0C08042g1_1</fullName>
    </submittedName>
</protein>
<dbReference type="GO" id="GO:0008139">
    <property type="term" value="F:nuclear localization sequence binding"/>
    <property type="evidence" value="ECO:0007669"/>
    <property type="project" value="EnsemblFungi"/>
</dbReference>
<keyword evidence="4" id="KW-0539">Nucleus</keyword>
<dbReference type="SMART" id="SM00913">
    <property type="entry name" value="IBN_N"/>
    <property type="match status" value="1"/>
</dbReference>
<dbReference type="PANTHER" id="PTHR10997">
    <property type="entry name" value="IMPORTIN-7, 8, 11"/>
    <property type="match status" value="1"/>
</dbReference>
<comment type="similarity">
    <text evidence="2">Belongs to the importin beta family.</text>
</comment>
<dbReference type="InterPro" id="IPR058669">
    <property type="entry name" value="TPR_IPO7/11-like"/>
</dbReference>
<evidence type="ECO:0000256" key="4">
    <source>
        <dbReference type="ARBA" id="ARBA00023242"/>
    </source>
</evidence>
<dbReference type="Pfam" id="PF25758">
    <property type="entry name" value="TPR_IPO11"/>
    <property type="match status" value="1"/>
</dbReference>
<dbReference type="EMBL" id="LT598459">
    <property type="protein sequence ID" value="SCU82799.1"/>
    <property type="molecule type" value="Genomic_DNA"/>
</dbReference>
<dbReference type="InterPro" id="IPR016024">
    <property type="entry name" value="ARM-type_fold"/>
</dbReference>
<dbReference type="GO" id="GO:0005635">
    <property type="term" value="C:nuclear envelope"/>
    <property type="evidence" value="ECO:0007669"/>
    <property type="project" value="TreeGrafter"/>
</dbReference>
<evidence type="ECO:0000256" key="3">
    <source>
        <dbReference type="ARBA" id="ARBA00022448"/>
    </source>
</evidence>
<dbReference type="STRING" id="1266660.A0A1G4J029"/>
<dbReference type="Pfam" id="PF03810">
    <property type="entry name" value="IBN_N"/>
    <property type="match status" value="1"/>
</dbReference>
<gene>
    <name evidence="6" type="ORF">LADA_0C08042G</name>
</gene>
<dbReference type="Proteomes" id="UP000190274">
    <property type="component" value="Chromosome C"/>
</dbReference>
<accession>A0A1G4J029</accession>
<keyword evidence="3" id="KW-0813">Transport</keyword>
<dbReference type="InterPro" id="IPR011989">
    <property type="entry name" value="ARM-like"/>
</dbReference>
<keyword evidence="7" id="KW-1185">Reference proteome</keyword>
<dbReference type="GO" id="GO:0031267">
    <property type="term" value="F:small GTPase binding"/>
    <property type="evidence" value="ECO:0007669"/>
    <property type="project" value="InterPro"/>
</dbReference>
<dbReference type="PROSITE" id="PS50166">
    <property type="entry name" value="IMPORTIN_B_NT"/>
    <property type="match status" value="1"/>
</dbReference>
<reference evidence="7" key="1">
    <citation type="submission" date="2016-03" db="EMBL/GenBank/DDBJ databases">
        <authorList>
            <person name="Devillers H."/>
        </authorList>
    </citation>
    <scope>NUCLEOTIDE SEQUENCE [LARGE SCALE GENOMIC DNA]</scope>
</reference>
<dbReference type="OrthoDB" id="361693at2759"/>
<dbReference type="AlphaFoldDB" id="A0A1G4J029"/>
<dbReference type="PANTHER" id="PTHR10997:SF7">
    <property type="entry name" value="IMPORTIN-11"/>
    <property type="match status" value="1"/>
</dbReference>
<dbReference type="GO" id="GO:0061608">
    <property type="term" value="F:nuclear import signal receptor activity"/>
    <property type="evidence" value="ECO:0007669"/>
    <property type="project" value="EnsemblFungi"/>
</dbReference>
<dbReference type="GO" id="GO:0005829">
    <property type="term" value="C:cytosol"/>
    <property type="evidence" value="ECO:0007669"/>
    <property type="project" value="TreeGrafter"/>
</dbReference>
<organism evidence="6 7">
    <name type="scientific">Lachancea dasiensis</name>
    <dbReference type="NCBI Taxonomy" id="1072105"/>
    <lineage>
        <taxon>Eukaryota</taxon>
        <taxon>Fungi</taxon>
        <taxon>Dikarya</taxon>
        <taxon>Ascomycota</taxon>
        <taxon>Saccharomycotina</taxon>
        <taxon>Saccharomycetes</taxon>
        <taxon>Saccharomycetales</taxon>
        <taxon>Saccharomycetaceae</taxon>
        <taxon>Lachancea</taxon>
    </lineage>
</organism>
<dbReference type="SUPFAM" id="SSF48371">
    <property type="entry name" value="ARM repeat"/>
    <property type="match status" value="1"/>
</dbReference>
<evidence type="ECO:0000313" key="7">
    <source>
        <dbReference type="Proteomes" id="UP000190274"/>
    </source>
</evidence>
<feature type="domain" description="Importin N-terminal" evidence="5">
    <location>
        <begin position="34"/>
        <end position="106"/>
    </location>
</feature>
<evidence type="ECO:0000313" key="6">
    <source>
        <dbReference type="EMBL" id="SCU82799.1"/>
    </source>
</evidence>
<name>A0A1G4J029_9SACH</name>
<evidence type="ECO:0000256" key="1">
    <source>
        <dbReference type="ARBA" id="ARBA00004123"/>
    </source>
</evidence>
<proteinExistence type="inferred from homology"/>
<dbReference type="GO" id="GO:0006606">
    <property type="term" value="P:protein import into nucleus"/>
    <property type="evidence" value="ECO:0007669"/>
    <property type="project" value="EnsemblFungi"/>
</dbReference>